<evidence type="ECO:0000313" key="5">
    <source>
        <dbReference type="Proteomes" id="UP000035740"/>
    </source>
</evidence>
<dbReference type="Gene3D" id="3.40.50.1820">
    <property type="entry name" value="alpha/beta hydrolase"/>
    <property type="match status" value="1"/>
</dbReference>
<dbReference type="OMA" id="FCANMAN"/>
<dbReference type="InterPro" id="IPR050466">
    <property type="entry name" value="Carboxylest/Gibb_receptor"/>
</dbReference>
<accession>A0A0J8BDF3</accession>
<evidence type="ECO:0000259" key="3">
    <source>
        <dbReference type="Pfam" id="PF07859"/>
    </source>
</evidence>
<gene>
    <name evidence="4" type="ORF">BVRB_3g067270</name>
</gene>
<dbReference type="InterPro" id="IPR013094">
    <property type="entry name" value="AB_hydrolase_3"/>
</dbReference>
<keyword evidence="2" id="KW-0732">Signal</keyword>
<dbReference type="GO" id="GO:0016787">
    <property type="term" value="F:hydrolase activity"/>
    <property type="evidence" value="ECO:0007669"/>
    <property type="project" value="InterPro"/>
</dbReference>
<organism evidence="4 5">
    <name type="scientific">Beta vulgaris subsp. vulgaris</name>
    <name type="common">Beet</name>
    <dbReference type="NCBI Taxonomy" id="3555"/>
    <lineage>
        <taxon>Eukaryota</taxon>
        <taxon>Viridiplantae</taxon>
        <taxon>Streptophyta</taxon>
        <taxon>Embryophyta</taxon>
        <taxon>Tracheophyta</taxon>
        <taxon>Spermatophyta</taxon>
        <taxon>Magnoliopsida</taxon>
        <taxon>eudicotyledons</taxon>
        <taxon>Gunneridae</taxon>
        <taxon>Pentapetalae</taxon>
        <taxon>Caryophyllales</taxon>
        <taxon>Chenopodiaceae</taxon>
        <taxon>Betoideae</taxon>
        <taxon>Beta</taxon>
    </lineage>
</organism>
<feature type="signal peptide" evidence="2">
    <location>
        <begin position="1"/>
        <end position="20"/>
    </location>
</feature>
<dbReference type="KEGG" id="bvg:104906569"/>
<evidence type="ECO:0000313" key="4">
    <source>
        <dbReference type="EMBL" id="KMS98926.1"/>
    </source>
</evidence>
<dbReference type="AlphaFoldDB" id="A0A0J8BDF3"/>
<dbReference type="Proteomes" id="UP000035740">
    <property type="component" value="Unassembled WGS sequence"/>
</dbReference>
<dbReference type="OrthoDB" id="433474at2759"/>
<feature type="chain" id="PRO_5005294643" description="Alpha/beta hydrolase fold-3 domain-containing protein" evidence="2">
    <location>
        <begin position="21"/>
        <end position="332"/>
    </location>
</feature>
<reference evidence="4 5" key="1">
    <citation type="journal article" date="2014" name="Nature">
        <title>The genome of the recently domesticated crop plant sugar beet (Beta vulgaris).</title>
        <authorList>
            <person name="Dohm J.C."/>
            <person name="Minoche A.E."/>
            <person name="Holtgrawe D."/>
            <person name="Capella-Gutierrez S."/>
            <person name="Zakrzewski F."/>
            <person name="Tafer H."/>
            <person name="Rupp O."/>
            <person name="Sorensen T.R."/>
            <person name="Stracke R."/>
            <person name="Reinhardt R."/>
            <person name="Goesmann A."/>
            <person name="Kraft T."/>
            <person name="Schulz B."/>
            <person name="Stadler P.F."/>
            <person name="Schmidt T."/>
            <person name="Gabaldon T."/>
            <person name="Lehrach H."/>
            <person name="Weisshaar B."/>
            <person name="Himmelbauer H."/>
        </authorList>
    </citation>
    <scope>NUCLEOTIDE SEQUENCE [LARGE SCALE GENOMIC DNA]</scope>
    <source>
        <tissue evidence="4">Taproot</tissue>
    </source>
</reference>
<sequence length="332" mass="37234">MNYTTKCLFFFLLLSVSSKAQFPTVNPYEFLHIIPNPDGSITRPKEFFPIVPPNTSSSLAFSKDVPLNPGKKTWVRVYLPNIPEPVTNLPIVVFAHGGQFILLSTASPQFDFFLSNTASRLAVLVVSVEYRLAPEHRLPAAYDDVLEALFWVKERKDEWVGKYGDVSRCVLMGESSGGNIAYNVGLRASDLTRELHPLIIRGLVLIQPFFGGVDPNSVKAGNLQVVIDLLWNMSLPIGAHKNNPYFNPMFGGGSSNLGKIKDMGWRVAIAGCDGDFLFERQFEVFGFLKERRLDVVDYFCRGYYHGVFVGDPTQAQKLYDLVRNVFSFNMIS</sequence>
<dbReference type="EMBL" id="KQ090240">
    <property type="protein sequence ID" value="KMS98926.1"/>
    <property type="molecule type" value="Genomic_DNA"/>
</dbReference>
<evidence type="ECO:0000256" key="2">
    <source>
        <dbReference type="SAM" id="SignalP"/>
    </source>
</evidence>
<dbReference type="InterPro" id="IPR029058">
    <property type="entry name" value="AB_hydrolase_fold"/>
</dbReference>
<dbReference type="Gramene" id="KMS98926">
    <property type="protein sequence ID" value="KMS98926"/>
    <property type="gene ID" value="BVRB_3g067270"/>
</dbReference>
<dbReference type="SUPFAM" id="SSF53474">
    <property type="entry name" value="alpha/beta-Hydrolases"/>
    <property type="match status" value="1"/>
</dbReference>
<feature type="domain" description="Alpha/beta hydrolase fold-3" evidence="3">
    <location>
        <begin position="92"/>
        <end position="307"/>
    </location>
</feature>
<keyword evidence="5" id="KW-1185">Reference proteome</keyword>
<comment type="similarity">
    <text evidence="1">Belongs to the 'GDXG' lipolytic enzyme family.</text>
</comment>
<dbReference type="eggNOG" id="KOG1515">
    <property type="taxonomic scope" value="Eukaryota"/>
</dbReference>
<dbReference type="PANTHER" id="PTHR23024">
    <property type="entry name" value="ARYLACETAMIDE DEACETYLASE"/>
    <property type="match status" value="1"/>
</dbReference>
<proteinExistence type="inferred from homology"/>
<evidence type="ECO:0000256" key="1">
    <source>
        <dbReference type="ARBA" id="ARBA00010515"/>
    </source>
</evidence>
<protein>
    <recommendedName>
        <fullName evidence="3">Alpha/beta hydrolase fold-3 domain-containing protein</fullName>
    </recommendedName>
</protein>
<name>A0A0J8BDF3_BETVV</name>
<dbReference type="PANTHER" id="PTHR23024:SF546">
    <property type="entry name" value="CARBOXYLESTERASE 120-RELATED"/>
    <property type="match status" value="1"/>
</dbReference>
<dbReference type="Pfam" id="PF07859">
    <property type="entry name" value="Abhydrolase_3"/>
    <property type="match status" value="1"/>
</dbReference>